<dbReference type="EMBL" id="MBFT01000037">
    <property type="protein sequence ID" value="PVU99410.1"/>
    <property type="molecule type" value="Genomic_DNA"/>
</dbReference>
<dbReference type="GO" id="GO:0016272">
    <property type="term" value="C:prefoldin complex"/>
    <property type="evidence" value="ECO:0007669"/>
    <property type="project" value="InterPro"/>
</dbReference>
<proteinExistence type="predicted"/>
<gene>
    <name evidence="2" type="ORF">BB559_000726</name>
</gene>
<sequence length="86" mass="9928">MSQNDIVKEFNAYKQELQGLASKAGELEMEIEEHKTVKEVLPALEANLEGISKIISVIMEQYKKKETEFIEFQKKNKIRDGQINQS</sequence>
<comment type="caution">
    <text evidence="2">The sequence shown here is derived from an EMBL/GenBank/DDBJ whole genome shotgun (WGS) entry which is preliminary data.</text>
</comment>
<dbReference type="Proteomes" id="UP000245699">
    <property type="component" value="Unassembled WGS sequence"/>
</dbReference>
<protein>
    <submittedName>
        <fullName evidence="2">Uncharacterized protein</fullName>
    </submittedName>
</protein>
<evidence type="ECO:0000256" key="1">
    <source>
        <dbReference type="ARBA" id="ARBA00023186"/>
    </source>
</evidence>
<dbReference type="AlphaFoldDB" id="A0A2T9Z489"/>
<organism evidence="2 3">
    <name type="scientific">Furculomyces boomerangus</name>
    <dbReference type="NCBI Taxonomy" id="61424"/>
    <lineage>
        <taxon>Eukaryota</taxon>
        <taxon>Fungi</taxon>
        <taxon>Fungi incertae sedis</taxon>
        <taxon>Zoopagomycota</taxon>
        <taxon>Kickxellomycotina</taxon>
        <taxon>Harpellomycetes</taxon>
        <taxon>Harpellales</taxon>
        <taxon>Harpellaceae</taxon>
        <taxon>Furculomyces</taxon>
    </lineage>
</organism>
<dbReference type="Gene3D" id="1.10.287.370">
    <property type="match status" value="1"/>
</dbReference>
<evidence type="ECO:0000313" key="2">
    <source>
        <dbReference type="EMBL" id="PVU99410.1"/>
    </source>
</evidence>
<dbReference type="InterPro" id="IPR009053">
    <property type="entry name" value="Prefoldin"/>
</dbReference>
<dbReference type="InterPro" id="IPR027235">
    <property type="entry name" value="PFD2"/>
</dbReference>
<name>A0A2T9Z489_9FUNG</name>
<dbReference type="SUPFAM" id="SSF46579">
    <property type="entry name" value="Prefoldin"/>
    <property type="match status" value="1"/>
</dbReference>
<keyword evidence="3" id="KW-1185">Reference proteome</keyword>
<accession>A0A2T9Z489</accession>
<dbReference type="GO" id="GO:0006457">
    <property type="term" value="P:protein folding"/>
    <property type="evidence" value="ECO:0007669"/>
    <property type="project" value="InterPro"/>
</dbReference>
<keyword evidence="1" id="KW-0143">Chaperone</keyword>
<dbReference type="STRING" id="61424.A0A2T9Z489"/>
<evidence type="ECO:0000313" key="3">
    <source>
        <dbReference type="Proteomes" id="UP000245699"/>
    </source>
</evidence>
<dbReference type="PANTHER" id="PTHR13303">
    <property type="entry name" value="PREFOLDIN SUBUNIT 2"/>
    <property type="match status" value="1"/>
</dbReference>
<dbReference type="OrthoDB" id="29646at2759"/>
<reference evidence="2 3" key="1">
    <citation type="journal article" date="2018" name="MBio">
        <title>Comparative Genomics Reveals the Core Gene Toolbox for the Fungus-Insect Symbiosis.</title>
        <authorList>
            <person name="Wang Y."/>
            <person name="Stata M."/>
            <person name="Wang W."/>
            <person name="Stajich J.E."/>
            <person name="White M.M."/>
            <person name="Moncalvo J.M."/>
        </authorList>
    </citation>
    <scope>NUCLEOTIDE SEQUENCE [LARGE SCALE GENOMIC DNA]</scope>
    <source>
        <strain evidence="2 3">AUS-77-4</strain>
    </source>
</reference>